<keyword evidence="2" id="KW-1185">Reference proteome</keyword>
<dbReference type="AlphaFoldDB" id="A0A1M5BDC3"/>
<dbReference type="STRING" id="1122156.SAMN02745117_01879"/>
<evidence type="ECO:0000313" key="2">
    <source>
        <dbReference type="Proteomes" id="UP000184327"/>
    </source>
</evidence>
<dbReference type="EMBL" id="FQUZ01000021">
    <property type="protein sequence ID" value="SHF40400.1"/>
    <property type="molecule type" value="Genomic_DNA"/>
</dbReference>
<proteinExistence type="predicted"/>
<reference evidence="1 2" key="1">
    <citation type="submission" date="2016-11" db="EMBL/GenBank/DDBJ databases">
        <authorList>
            <person name="Jaros S."/>
            <person name="Januszkiewicz K."/>
            <person name="Wedrychowicz H."/>
        </authorList>
    </citation>
    <scope>NUCLEOTIDE SEQUENCE [LARGE SCALE GENOMIC DNA]</scope>
    <source>
        <strain evidence="1 2">DSM 16112</strain>
    </source>
</reference>
<accession>A0A1M5BDC3</accession>
<gene>
    <name evidence="1" type="ORF">SAMN02745117_01879</name>
</gene>
<protein>
    <submittedName>
        <fullName evidence="1">Uncharacterized protein</fullName>
    </submittedName>
</protein>
<dbReference type="Proteomes" id="UP000184327">
    <property type="component" value="Unassembled WGS sequence"/>
</dbReference>
<sequence>MNQPFEKPAKSRKTHAILMLTHQPIRTLVLKTISEEFPIPTAITACNPFKNPKPY</sequence>
<name>A0A1M5BDC3_9BURK</name>
<evidence type="ECO:0000313" key="1">
    <source>
        <dbReference type="EMBL" id="SHF40400.1"/>
    </source>
</evidence>
<organism evidence="1 2">
    <name type="scientific">Lampropedia hyalina DSM 16112</name>
    <dbReference type="NCBI Taxonomy" id="1122156"/>
    <lineage>
        <taxon>Bacteria</taxon>
        <taxon>Pseudomonadati</taxon>
        <taxon>Pseudomonadota</taxon>
        <taxon>Betaproteobacteria</taxon>
        <taxon>Burkholderiales</taxon>
        <taxon>Comamonadaceae</taxon>
        <taxon>Lampropedia</taxon>
    </lineage>
</organism>